<name>A0ABM0JAM4_APLCA</name>
<dbReference type="GeneID" id="101849172"/>
<dbReference type="PANTHER" id="PTHR48465">
    <property type="entry name" value="PROTEIN SSUH2 HOMOLOG"/>
    <property type="match status" value="1"/>
</dbReference>
<evidence type="ECO:0000313" key="2">
    <source>
        <dbReference type="Proteomes" id="UP000694888"/>
    </source>
</evidence>
<dbReference type="Proteomes" id="UP000694888">
    <property type="component" value="Unplaced"/>
</dbReference>
<dbReference type="PANTHER" id="PTHR48465:SF1">
    <property type="entry name" value="PROTEIN SSUH2 HOMOLOG"/>
    <property type="match status" value="1"/>
</dbReference>
<evidence type="ECO:0000313" key="3">
    <source>
        <dbReference type="RefSeq" id="XP_005089285.1"/>
    </source>
</evidence>
<protein>
    <submittedName>
        <fullName evidence="3">Protein SSUH2 homolog</fullName>
    </submittedName>
</protein>
<keyword evidence="2" id="KW-1185">Reference proteome</keyword>
<organism evidence="2 3">
    <name type="scientific">Aplysia californica</name>
    <name type="common">California sea hare</name>
    <dbReference type="NCBI Taxonomy" id="6500"/>
    <lineage>
        <taxon>Eukaryota</taxon>
        <taxon>Metazoa</taxon>
        <taxon>Spiralia</taxon>
        <taxon>Lophotrochozoa</taxon>
        <taxon>Mollusca</taxon>
        <taxon>Gastropoda</taxon>
        <taxon>Heterobranchia</taxon>
        <taxon>Euthyneura</taxon>
        <taxon>Tectipleura</taxon>
        <taxon>Aplysiida</taxon>
        <taxon>Aplysioidea</taxon>
        <taxon>Aplysiidae</taxon>
        <taxon>Aplysia</taxon>
    </lineage>
</organism>
<feature type="compositionally biased region" description="Low complexity" evidence="1">
    <location>
        <begin position="72"/>
        <end position="90"/>
    </location>
</feature>
<dbReference type="InterPro" id="IPR052789">
    <property type="entry name" value="SSUH2_homolog"/>
</dbReference>
<evidence type="ECO:0000256" key="1">
    <source>
        <dbReference type="SAM" id="MobiDB-lite"/>
    </source>
</evidence>
<feature type="region of interest" description="Disordered" evidence="1">
    <location>
        <begin position="1"/>
        <end position="185"/>
    </location>
</feature>
<sequence>MTSYPGQGVPSYSGQPPPQAGYPPQGGAPGYPPQGGAPGYPPQGGAPGYPSQGGAPGYPPQGGAPGYPPQGAPGYPSQGGAPGYPSQGAPGYPPQGGAPGYPPQGGAPGYPPQGGAPAGAVPAYKGEVPSQDVRDDPNMAAPQASAPSLDMMDHLPGYDNIGFDGVSLPPPSYEESQREAPQRDNIESVPTISEEEARDALIQFVSEHCCYGKGPAEEMKFNDLNSSSAFHYTLETFGEGRSTKWAREPYKGQPVVVNGPPPGPWDIQAPPPAMFKTTKLDIEVPNTASVKPCHACFASGFQRCYRCHGRGRLFCTSCNGTGREHYYEQGERLHRQCVWCNGFGRKTCYTCSGSGQITCSECKGRANLRWFILLTIKWTNHVEDHIVERTALPDELIRGVSGQMAFEETQPRVWPINHFPEQEINSASNNLVHQHSSKFPSERMLMQRHRVRIVPVTQVFYKYKDDQDSFFVYGFEHKVHAPDYPAQCCCGCSIL</sequence>
<reference evidence="3" key="1">
    <citation type="submission" date="2025-08" db="UniProtKB">
        <authorList>
            <consortium name="RefSeq"/>
        </authorList>
    </citation>
    <scope>IDENTIFICATION</scope>
</reference>
<proteinExistence type="predicted"/>
<accession>A0ABM0JAM4</accession>
<feature type="compositionally biased region" description="Basic and acidic residues" evidence="1">
    <location>
        <begin position="175"/>
        <end position="185"/>
    </location>
</feature>
<gene>
    <name evidence="3" type="primary">LOC101849172</name>
</gene>
<dbReference type="RefSeq" id="XP_005089285.1">
    <property type="nucleotide sequence ID" value="XM_005089228.3"/>
</dbReference>